<dbReference type="EMBL" id="NHYE01003661">
    <property type="protein sequence ID" value="PPQ88306.1"/>
    <property type="molecule type" value="Genomic_DNA"/>
</dbReference>
<dbReference type="Proteomes" id="UP000284706">
    <property type="component" value="Unassembled WGS sequence"/>
</dbReference>
<dbReference type="AlphaFoldDB" id="A0A409XC32"/>
<sequence>MRIARGEWEWPSEPPPSASVSSGASSEPEADAHDEHDHELVGPQLVKSQGAKRIVSRLLVRDPRKRARIVDLWDDVWMQNGFGGLEGLESMRPAPAEEGSSSRDVEMGSVSEMQPASDFVEASPSSTARSLEDEDADSDMTGAEEDLRFYDQPTAMGTEYFEEREREHGEYPSRRSRPGSEGGEEWEDLDGEGEGEEEYEDAEEELNLEEEEEEEEGGCLFDHEGIDSITRREVV</sequence>
<accession>A0A409XC32</accession>
<dbReference type="STRING" id="231916.A0A409XC32"/>
<feature type="region of interest" description="Disordered" evidence="1">
    <location>
        <begin position="1"/>
        <end position="47"/>
    </location>
</feature>
<gene>
    <name evidence="2" type="ORF">CVT26_008878</name>
</gene>
<dbReference type="OrthoDB" id="289250at2759"/>
<feature type="compositionally biased region" description="Basic and acidic residues" evidence="1">
    <location>
        <begin position="221"/>
        <end position="235"/>
    </location>
</feature>
<proteinExistence type="predicted"/>
<dbReference type="InParanoid" id="A0A409XC32"/>
<comment type="caution">
    <text evidence="2">The sequence shown here is derived from an EMBL/GenBank/DDBJ whole genome shotgun (WGS) entry which is preliminary data.</text>
</comment>
<feature type="compositionally biased region" description="Acidic residues" evidence="1">
    <location>
        <begin position="182"/>
        <end position="217"/>
    </location>
</feature>
<feature type="compositionally biased region" description="Basic and acidic residues" evidence="1">
    <location>
        <begin position="30"/>
        <end position="40"/>
    </location>
</feature>
<evidence type="ECO:0000313" key="3">
    <source>
        <dbReference type="Proteomes" id="UP000284706"/>
    </source>
</evidence>
<feature type="compositionally biased region" description="Acidic residues" evidence="1">
    <location>
        <begin position="132"/>
        <end position="144"/>
    </location>
</feature>
<reference evidence="2 3" key="1">
    <citation type="journal article" date="2018" name="Evol. Lett.">
        <title>Horizontal gene cluster transfer increased hallucinogenic mushroom diversity.</title>
        <authorList>
            <person name="Reynolds H.T."/>
            <person name="Vijayakumar V."/>
            <person name="Gluck-Thaler E."/>
            <person name="Korotkin H.B."/>
            <person name="Matheny P.B."/>
            <person name="Slot J.C."/>
        </authorList>
    </citation>
    <scope>NUCLEOTIDE SEQUENCE [LARGE SCALE GENOMIC DNA]</scope>
    <source>
        <strain evidence="2 3">SRW20</strain>
    </source>
</reference>
<evidence type="ECO:0000256" key="1">
    <source>
        <dbReference type="SAM" id="MobiDB-lite"/>
    </source>
</evidence>
<feature type="compositionally biased region" description="Low complexity" evidence="1">
    <location>
        <begin position="18"/>
        <end position="27"/>
    </location>
</feature>
<keyword evidence="3" id="KW-1185">Reference proteome</keyword>
<name>A0A409XC32_9AGAR</name>
<organism evidence="2 3">
    <name type="scientific">Gymnopilus dilepis</name>
    <dbReference type="NCBI Taxonomy" id="231916"/>
    <lineage>
        <taxon>Eukaryota</taxon>
        <taxon>Fungi</taxon>
        <taxon>Dikarya</taxon>
        <taxon>Basidiomycota</taxon>
        <taxon>Agaricomycotina</taxon>
        <taxon>Agaricomycetes</taxon>
        <taxon>Agaricomycetidae</taxon>
        <taxon>Agaricales</taxon>
        <taxon>Agaricineae</taxon>
        <taxon>Hymenogastraceae</taxon>
        <taxon>Gymnopilus</taxon>
    </lineage>
</organism>
<feature type="region of interest" description="Disordered" evidence="1">
    <location>
        <begin position="85"/>
        <end position="235"/>
    </location>
</feature>
<evidence type="ECO:0000313" key="2">
    <source>
        <dbReference type="EMBL" id="PPQ88306.1"/>
    </source>
</evidence>
<protein>
    <recommendedName>
        <fullName evidence="4">Protein kinase domain-containing protein</fullName>
    </recommendedName>
</protein>
<evidence type="ECO:0008006" key="4">
    <source>
        <dbReference type="Google" id="ProtNLM"/>
    </source>
</evidence>
<feature type="compositionally biased region" description="Basic and acidic residues" evidence="1">
    <location>
        <begin position="161"/>
        <end position="173"/>
    </location>
</feature>